<dbReference type="GO" id="GO:0005524">
    <property type="term" value="F:ATP binding"/>
    <property type="evidence" value="ECO:0007669"/>
    <property type="project" value="UniProtKB-UniRule"/>
</dbReference>
<reference evidence="8" key="1">
    <citation type="submission" date="2015-05" db="EMBL/GenBank/DDBJ databases">
        <authorList>
            <person name="Fogelqvist Johan"/>
        </authorList>
    </citation>
    <scope>NUCLEOTIDE SEQUENCE [LARGE SCALE GENOMIC DNA]</scope>
</reference>
<evidence type="ECO:0000256" key="5">
    <source>
        <dbReference type="SAM" id="SignalP"/>
    </source>
</evidence>
<dbReference type="InterPro" id="IPR053269">
    <property type="entry name" value="Asp-Met_ligase"/>
</dbReference>
<evidence type="ECO:0000256" key="4">
    <source>
        <dbReference type="SAM" id="MobiDB-lite"/>
    </source>
</evidence>
<dbReference type="InterPro" id="IPR024079">
    <property type="entry name" value="MetalloPept_cat_dom_sf"/>
</dbReference>
<keyword evidence="3" id="KW-0067">ATP-binding</keyword>
<feature type="chain" id="PRO_5002565952" description="ATP-grasp domain-containing protein" evidence="5">
    <location>
        <begin position="23"/>
        <end position="1102"/>
    </location>
</feature>
<feature type="signal peptide" evidence="5">
    <location>
        <begin position="1"/>
        <end position="22"/>
    </location>
</feature>
<dbReference type="SUPFAM" id="SSF55486">
    <property type="entry name" value="Metalloproteases ('zincins'), catalytic domain"/>
    <property type="match status" value="1"/>
</dbReference>
<dbReference type="PANTHER" id="PTHR37018">
    <property type="entry name" value="CULTURE SPECIFIC PROTEIN, PUTATIVE (AFU_ORTHOLOGUE AFUA_2G00130)-RELATED"/>
    <property type="match status" value="1"/>
</dbReference>
<comment type="similarity">
    <text evidence="2">Belongs to the peptidase M43B family.</text>
</comment>
<dbReference type="Proteomes" id="UP000045706">
    <property type="component" value="Unassembled WGS sequence"/>
</dbReference>
<sequence length="1102" mass="121172">MRQFIKLAFSLLLLLLGLLVSAQEDSAAISSAGGASSVEPSPSDVPVDLTSPVVTPTPSEEPVVPVPGTEAPSDQSPVDVPSSVAGEVSISAQSSPLVSSSDIVEASATSADESSATDASASATPTEGEDDGEAEEYDFEAREVTPLESRPDVVTEDELLAEAEANLPVMEIPEEDAREIAALEASMFEHFVRNDPVINPEDNITLPESVSNCELGLGKRDMAGGWSGQSNSRVMRRQECRPVTRLDCDLHIWHMLSARGAKRPDTIETRIEESVAYLKSVFEPRGIYFNHVSTNFRQPVSTTADWKTLKKKESKLVKWQTASRAGDHMALNLWLVNNLVPADGVEKSGGNLMGYSTFPEMQRWATDGIVMQHSAMGTPATTFVHEVGHWLGLRHTFGNRVDEGETDCLVGDGLRRTTHTRGDRSVIFECQQLPCNEERGVMRIPNFMSYSKCKGQPINSGFHVDQKAAMFARTIRYRRANAPDDCRYIDPRGLTMYSERSVHKRSSMQDLVDETSASPRRFSQPRTRHNDVMLGLDFYLAHRSGTDTKILRLVLFLQRIQDQITTCYYEFIAMREEQSPAGGRDPTAGPLLPTVKLDTTLADLYRQAAPRTKARRIAQVLCGVNSGLPLSAKFPRNTKYLYQDSPFNTTAAKAPSCPDEKAALTRELAMKYLSLIPQRDAFISGSAPVILFHIDHDDPAQVEHDRAEAEATVSVLDADQKPELVFCAGPADIPVQEKGIDVIAYKLMVDGLEKYDLLVQPDVHWFVNSKDALAKSGLPTPKCEIIDLEGHGGAQRGCCEVCVSGGDGEGNEFVIPAACEGARGQWFAQESERILQKIAQRSLPFVLKNQQTFGGAGTYVIRTEEERGKVVGDLREGVLRKLMSSVTEANAHLRPGALILSDLVDEPIGDYGLTFFVTKEEAEPVFLAASEQMIGEGNAWIGSTINYRRQDELKNKFAKLVKEVAAWLRSHDYVGPAGADVLETTSESVMDEGVDDELTRYHIVDLNVRTSGSLALPLMKTHFTGRGLDNASSFSISSKHSRDDFVTLFRDDFESGKMCILSWYQDRDTGTSLADVAVGAATPEDLKKEMQRVRDATDEVTF</sequence>
<dbReference type="PROSITE" id="PS50975">
    <property type="entry name" value="ATP_GRASP"/>
    <property type="match status" value="1"/>
</dbReference>
<feature type="region of interest" description="Disordered" evidence="4">
    <location>
        <begin position="505"/>
        <end position="525"/>
    </location>
</feature>
<dbReference type="PANTHER" id="PTHR37018:SF1">
    <property type="entry name" value="CULTURE SPECIFIC PROTEIN, PUTATIVE (AFU_ORTHOLOGUE AFUA_2G00130)-RELATED"/>
    <property type="match status" value="1"/>
</dbReference>
<feature type="region of interest" description="Disordered" evidence="4">
    <location>
        <begin position="32"/>
        <end position="82"/>
    </location>
</feature>
<dbReference type="InterPro" id="IPR011761">
    <property type="entry name" value="ATP-grasp"/>
</dbReference>
<evidence type="ECO:0000259" key="6">
    <source>
        <dbReference type="PROSITE" id="PS50975"/>
    </source>
</evidence>
<organism evidence="7 8">
    <name type="scientific">Verticillium longisporum</name>
    <name type="common">Verticillium dahliae var. longisporum</name>
    <dbReference type="NCBI Taxonomy" id="100787"/>
    <lineage>
        <taxon>Eukaryota</taxon>
        <taxon>Fungi</taxon>
        <taxon>Dikarya</taxon>
        <taxon>Ascomycota</taxon>
        <taxon>Pezizomycotina</taxon>
        <taxon>Sordariomycetes</taxon>
        <taxon>Hypocreomycetidae</taxon>
        <taxon>Glomerellales</taxon>
        <taxon>Plectosphaerellaceae</taxon>
        <taxon>Verticillium</taxon>
    </lineage>
</organism>
<gene>
    <name evidence="7" type="ORF">BN1723_011685</name>
</gene>
<proteinExistence type="inferred from homology"/>
<dbReference type="Pfam" id="PF05572">
    <property type="entry name" value="Peptidase_M43"/>
    <property type="match status" value="1"/>
</dbReference>
<dbReference type="Gene3D" id="3.40.390.10">
    <property type="entry name" value="Collagenase (Catalytic Domain)"/>
    <property type="match status" value="1"/>
</dbReference>
<evidence type="ECO:0000256" key="1">
    <source>
        <dbReference type="ARBA" id="ARBA00003174"/>
    </source>
</evidence>
<dbReference type="AlphaFoldDB" id="A0A0G4L9Z7"/>
<name>A0A0G4L9Z7_VERLO</name>
<dbReference type="InterPro" id="IPR008754">
    <property type="entry name" value="Peptidase_M43"/>
</dbReference>
<evidence type="ECO:0000313" key="7">
    <source>
        <dbReference type="EMBL" id="CRK18779.1"/>
    </source>
</evidence>
<dbReference type="GO" id="GO:0046872">
    <property type="term" value="F:metal ion binding"/>
    <property type="evidence" value="ECO:0007669"/>
    <property type="project" value="InterPro"/>
</dbReference>
<feature type="compositionally biased region" description="Acidic residues" evidence="4">
    <location>
        <begin position="127"/>
        <end position="137"/>
    </location>
</feature>
<feature type="region of interest" description="Disordered" evidence="4">
    <location>
        <begin position="95"/>
        <end position="137"/>
    </location>
</feature>
<accession>A0A0G4L9Z7</accession>
<dbReference type="SUPFAM" id="SSF56059">
    <property type="entry name" value="Glutathione synthetase ATP-binding domain-like"/>
    <property type="match status" value="1"/>
</dbReference>
<protein>
    <recommendedName>
        <fullName evidence="6">ATP-grasp domain-containing protein</fullName>
    </recommendedName>
</protein>
<feature type="domain" description="ATP-grasp" evidence="6">
    <location>
        <begin position="811"/>
        <end position="1037"/>
    </location>
</feature>
<dbReference type="GO" id="GO:0008237">
    <property type="term" value="F:metallopeptidase activity"/>
    <property type="evidence" value="ECO:0007669"/>
    <property type="project" value="InterPro"/>
</dbReference>
<evidence type="ECO:0000256" key="2">
    <source>
        <dbReference type="ARBA" id="ARBA00008721"/>
    </source>
</evidence>
<feature type="compositionally biased region" description="Low complexity" evidence="4">
    <location>
        <begin position="105"/>
        <end position="124"/>
    </location>
</feature>
<keyword evidence="3" id="KW-0547">Nucleotide-binding</keyword>
<comment type="function">
    <text evidence="1">Secreted metalloproteinase that allows assimilation of proteinaceous substrates.</text>
</comment>
<evidence type="ECO:0000313" key="8">
    <source>
        <dbReference type="Proteomes" id="UP000045706"/>
    </source>
</evidence>
<evidence type="ECO:0000256" key="3">
    <source>
        <dbReference type="PROSITE-ProRule" id="PRU00409"/>
    </source>
</evidence>
<keyword evidence="5" id="KW-0732">Signal</keyword>
<dbReference type="EMBL" id="CVQI01009335">
    <property type="protein sequence ID" value="CRK18779.1"/>
    <property type="molecule type" value="Genomic_DNA"/>
</dbReference>